<proteinExistence type="predicted"/>
<dbReference type="EMBL" id="RBVM01000003">
    <property type="protein sequence ID" value="RKO34807.1"/>
    <property type="molecule type" value="Genomic_DNA"/>
</dbReference>
<sequence length="74" mass="8868">MIYKKDLESSTSLLDIQHAYERECHRRFLVLQEIFPDDCTRMMLSEHLSIWLAAEKQAVSKFGISECYWVREKN</sequence>
<evidence type="ECO:0000313" key="1">
    <source>
        <dbReference type="EMBL" id="RKO34807.1"/>
    </source>
</evidence>
<dbReference type="RefSeq" id="WP_021211273.1">
    <property type="nucleotide sequence ID" value="NZ_CP061323.1"/>
</dbReference>
<accession>A0A8B3EVV2</accession>
<protein>
    <submittedName>
        <fullName evidence="1">Uncharacterized protein</fullName>
    </submittedName>
</protein>
<gene>
    <name evidence="1" type="ORF">D8K17_13140</name>
</gene>
<reference evidence="1" key="1">
    <citation type="submission" date="2018-10" db="EMBL/GenBank/DDBJ databases">
        <title>Chromosomal inversion in Lactococcus lactis subsp. lactis bv. diacetylactis S50.</title>
        <authorList>
            <person name="Kojic M."/>
            <person name="Jovcic B."/>
        </authorList>
    </citation>
    <scope>NUCLEOTIDE SEQUENCE</scope>
    <source>
        <strain evidence="1">S50</strain>
    </source>
</reference>
<organism evidence="1">
    <name type="scientific">Lactococcus lactis subsp. lactis bv. diacetylactis</name>
    <dbReference type="NCBI Taxonomy" id="44688"/>
    <lineage>
        <taxon>Bacteria</taxon>
        <taxon>Bacillati</taxon>
        <taxon>Bacillota</taxon>
        <taxon>Bacilli</taxon>
        <taxon>Lactobacillales</taxon>
        <taxon>Streptococcaceae</taxon>
        <taxon>Lactococcus</taxon>
    </lineage>
</organism>
<comment type="caution">
    <text evidence="1">The sequence shown here is derived from an EMBL/GenBank/DDBJ whole genome shotgun (WGS) entry which is preliminary data.</text>
</comment>
<dbReference type="AlphaFoldDB" id="A0A8B3EVV2"/>
<name>A0A8B3EVV2_LACLL</name>